<gene>
    <name evidence="9" type="ORF">ABT188_12190</name>
</gene>
<dbReference type="RefSeq" id="WP_352147132.1">
    <property type="nucleotide sequence ID" value="NZ_JBEOZY010000009.1"/>
</dbReference>
<dbReference type="InterPro" id="IPR004042">
    <property type="entry name" value="Intein_endonuc_central"/>
</dbReference>
<keyword evidence="5" id="KW-0067">ATP-binding</keyword>
<organism evidence="9 10">
    <name type="scientific">Streptomyces violaceorubidus</name>
    <dbReference type="NCBI Taxonomy" id="284042"/>
    <lineage>
        <taxon>Bacteria</taxon>
        <taxon>Bacillati</taxon>
        <taxon>Actinomycetota</taxon>
        <taxon>Actinomycetes</taxon>
        <taxon>Kitasatosporales</taxon>
        <taxon>Streptomycetaceae</taxon>
        <taxon>Streptomyces</taxon>
    </lineage>
</organism>
<comment type="similarity">
    <text evidence="2">Belongs to the PhoH family.</text>
</comment>
<feature type="compositionally biased region" description="Basic residues" evidence="7">
    <location>
        <begin position="709"/>
        <end position="719"/>
    </location>
</feature>
<proteinExistence type="inferred from homology"/>
<evidence type="ECO:0000313" key="9">
    <source>
        <dbReference type="EMBL" id="MER6165313.1"/>
    </source>
</evidence>
<comment type="caution">
    <text evidence="9">The sequence shown here is derived from an EMBL/GenBank/DDBJ whole genome shotgun (WGS) entry which is preliminary data.</text>
</comment>
<keyword evidence="3" id="KW-0963">Cytoplasm</keyword>
<evidence type="ECO:0000256" key="6">
    <source>
        <dbReference type="ARBA" id="ARBA00039970"/>
    </source>
</evidence>
<dbReference type="Gene3D" id="3.40.50.300">
    <property type="entry name" value="P-loop containing nucleotide triphosphate hydrolases"/>
    <property type="match status" value="2"/>
</dbReference>
<dbReference type="InterPro" id="IPR027417">
    <property type="entry name" value="P-loop_NTPase"/>
</dbReference>
<dbReference type="Pfam" id="PF02562">
    <property type="entry name" value="PhoH"/>
    <property type="match status" value="2"/>
</dbReference>
<evidence type="ECO:0000259" key="8">
    <source>
        <dbReference type="PROSITE" id="PS50819"/>
    </source>
</evidence>
<dbReference type="Pfam" id="PF14528">
    <property type="entry name" value="LAGLIDADG_3"/>
    <property type="match status" value="1"/>
</dbReference>
<dbReference type="Gene3D" id="2.170.16.10">
    <property type="entry name" value="Hedgehog/Intein (Hint) domain"/>
    <property type="match status" value="1"/>
</dbReference>
<keyword evidence="10" id="KW-1185">Reference proteome</keyword>
<dbReference type="InterPro" id="IPR004860">
    <property type="entry name" value="LAGLIDADG_dom"/>
</dbReference>
<evidence type="ECO:0000256" key="5">
    <source>
        <dbReference type="ARBA" id="ARBA00022840"/>
    </source>
</evidence>
<dbReference type="SUPFAM" id="SSF52540">
    <property type="entry name" value="P-loop containing nucleoside triphosphate hydrolases"/>
    <property type="match status" value="2"/>
</dbReference>
<dbReference type="SUPFAM" id="SSF51294">
    <property type="entry name" value="Hedgehog/intein (Hint) domain"/>
    <property type="match status" value="1"/>
</dbReference>
<dbReference type="InterPro" id="IPR051451">
    <property type="entry name" value="PhoH2-like"/>
</dbReference>
<reference evidence="9 10" key="1">
    <citation type="submission" date="2024-06" db="EMBL/GenBank/DDBJ databases">
        <title>The Natural Products Discovery Center: Release of the First 8490 Sequenced Strains for Exploring Actinobacteria Biosynthetic Diversity.</title>
        <authorList>
            <person name="Kalkreuter E."/>
            <person name="Kautsar S.A."/>
            <person name="Yang D."/>
            <person name="Bader C.D."/>
            <person name="Teijaro C.N."/>
            <person name="Fluegel L."/>
            <person name="Davis C.M."/>
            <person name="Simpson J.R."/>
            <person name="Lauterbach L."/>
            <person name="Steele A.D."/>
            <person name="Gui C."/>
            <person name="Meng S."/>
            <person name="Li G."/>
            <person name="Viehrig K."/>
            <person name="Ye F."/>
            <person name="Su P."/>
            <person name="Kiefer A.F."/>
            <person name="Nichols A."/>
            <person name="Cepeda A.J."/>
            <person name="Yan W."/>
            <person name="Fan B."/>
            <person name="Jiang Y."/>
            <person name="Adhikari A."/>
            <person name="Zheng C.-J."/>
            <person name="Schuster L."/>
            <person name="Cowan T.M."/>
            <person name="Smanski M.J."/>
            <person name="Chevrette M.G."/>
            <person name="De Carvalho L.P.S."/>
            <person name="Shen B."/>
        </authorList>
    </citation>
    <scope>NUCLEOTIDE SEQUENCE [LARGE SCALE GENOMIC DNA]</scope>
    <source>
        <strain evidence="9 10">NPDC001615</strain>
    </source>
</reference>
<dbReference type="SUPFAM" id="SSF55608">
    <property type="entry name" value="Homing endonucleases"/>
    <property type="match status" value="1"/>
</dbReference>
<evidence type="ECO:0000313" key="10">
    <source>
        <dbReference type="Proteomes" id="UP001496720"/>
    </source>
</evidence>
<dbReference type="InterPro" id="IPR036844">
    <property type="entry name" value="Hint_dom_sf"/>
</dbReference>
<evidence type="ECO:0000256" key="3">
    <source>
        <dbReference type="ARBA" id="ARBA00022490"/>
    </source>
</evidence>
<protein>
    <recommendedName>
        <fullName evidence="6">PhoH-like protein</fullName>
    </recommendedName>
</protein>
<dbReference type="PANTHER" id="PTHR30473">
    <property type="entry name" value="PROTEIN PHOH"/>
    <property type="match status" value="1"/>
</dbReference>
<dbReference type="InterPro" id="IPR027434">
    <property type="entry name" value="Homing_endonucl"/>
</dbReference>
<feature type="region of interest" description="Disordered" evidence="7">
    <location>
        <begin position="694"/>
        <end position="719"/>
    </location>
</feature>
<dbReference type="Gene3D" id="3.10.28.10">
    <property type="entry name" value="Homing endonucleases"/>
    <property type="match status" value="1"/>
</dbReference>
<evidence type="ECO:0000256" key="7">
    <source>
        <dbReference type="SAM" id="MobiDB-lite"/>
    </source>
</evidence>
<dbReference type="PROSITE" id="PS50819">
    <property type="entry name" value="INTEIN_ENDONUCLEASE"/>
    <property type="match status" value="1"/>
</dbReference>
<dbReference type="Proteomes" id="UP001496720">
    <property type="component" value="Unassembled WGS sequence"/>
</dbReference>
<dbReference type="PANTHER" id="PTHR30473:SF1">
    <property type="entry name" value="PHOH-LIKE PROTEIN"/>
    <property type="match status" value="1"/>
</dbReference>
<accession>A0ABV1SUB5</accession>
<sequence length="719" mass="78862">MTQTPSGHAPAQGRARAQITVPAQHPMVTVLGSGDSLLRVIEKAFPAADIHVRGNEISAVGDTHEVALVQRVFDEMMLVLRTGQPMTEDAVERSIAMLKASENGESDGRETPAEVLTQNILSSRGRTIRPKTLNQKRYVDAIDQHTIVFGIGPAGTGKTYLAMAKAVQALQSKQVNRIILTRPAVEAGERLGFLPGTLYEKIDPYLRPLYDALHDMLDPDSIPRLMAAGTIEVAPLAYMRGRAQPLFTNVLTPDGWRPIGDLQVGDLVIGSNGEPTPVLGVYPQGEKDVYRVTAQDGSWTLCCGEHLWTVRTASDKRRDKPWRVLETQEMIGNLRAAHARRYELPLLTAPVCHPEREVPLDPYALGLLLGDGCLTGSTTPSFSTEDPELAQALESALPGVALRHRGGPDYVLNRVRSPGDVVTLENPVTRVLRELDLLRTRSHTKFVPDSYLNNAAEVRLAVLQGLLDSDGGPVTQRDRTCRIQYTTTSVLLRDDVIGLVQSLGGVAYTRRRASEGRKPGLANGREVAYRRDAHVIDIRLPEGVEPFRLARKRDTYHAAGGGGRPMRFIDSIEPAGREETVCIQVAAEDSLYVTQDYLLTHNTLNDAFIILDEAQNTSPEQMKMFLTRLGFDSKIVITGDVTQVDLPGGTKSGLRQVQDILEGVEDVHFSRLTSQDVVRHKLVGRIVDAYEQYDSRNGTENGGHNGGRTPRHGAKAKGK</sequence>
<evidence type="ECO:0000256" key="2">
    <source>
        <dbReference type="ARBA" id="ARBA00010393"/>
    </source>
</evidence>
<comment type="subcellular location">
    <subcellularLocation>
        <location evidence="1">Cytoplasm</location>
    </subcellularLocation>
</comment>
<name>A0ABV1SUB5_9ACTN</name>
<evidence type="ECO:0000256" key="1">
    <source>
        <dbReference type="ARBA" id="ARBA00004496"/>
    </source>
</evidence>
<feature type="domain" description="DOD-type homing endonuclease" evidence="8">
    <location>
        <begin position="364"/>
        <end position="505"/>
    </location>
</feature>
<evidence type="ECO:0000256" key="4">
    <source>
        <dbReference type="ARBA" id="ARBA00022741"/>
    </source>
</evidence>
<dbReference type="InterPro" id="IPR003714">
    <property type="entry name" value="PhoH"/>
</dbReference>
<dbReference type="EMBL" id="JBEOZY010000009">
    <property type="protein sequence ID" value="MER6165313.1"/>
    <property type="molecule type" value="Genomic_DNA"/>
</dbReference>
<keyword evidence="4" id="KW-0547">Nucleotide-binding</keyword>